<proteinExistence type="inferred from homology"/>
<evidence type="ECO:0000256" key="10">
    <source>
        <dbReference type="ARBA" id="ARBA00022842"/>
    </source>
</evidence>
<comment type="function">
    <text evidence="2">Endonuclease that specifically degrades the RNA of RNA-DNA hybrids.</text>
</comment>
<keyword evidence="8" id="KW-0255">Endonuclease</keyword>
<dbReference type="AlphaFoldDB" id="A0A1I2CJ07"/>
<evidence type="ECO:0000256" key="3">
    <source>
        <dbReference type="ARBA" id="ARBA00005300"/>
    </source>
</evidence>
<keyword evidence="9" id="KW-0378">Hydrolase</keyword>
<dbReference type="FunFam" id="3.40.970.10:FF:000002">
    <property type="entry name" value="Ribonuclease H"/>
    <property type="match status" value="1"/>
</dbReference>
<dbReference type="SUPFAM" id="SSF55658">
    <property type="entry name" value="L9 N-domain-like"/>
    <property type="match status" value="1"/>
</dbReference>
<feature type="compositionally biased region" description="Basic and acidic residues" evidence="11">
    <location>
        <begin position="44"/>
        <end position="54"/>
    </location>
</feature>
<dbReference type="OrthoDB" id="9811552at2"/>
<name>A0A1I2CJ07_9BACL</name>
<dbReference type="GO" id="GO:0004523">
    <property type="term" value="F:RNA-DNA hybrid ribonuclease activity"/>
    <property type="evidence" value="ECO:0007669"/>
    <property type="project" value="UniProtKB-EC"/>
</dbReference>
<dbReference type="GO" id="GO:0046872">
    <property type="term" value="F:metal ion binding"/>
    <property type="evidence" value="ECO:0007669"/>
    <property type="project" value="UniProtKB-KW"/>
</dbReference>
<dbReference type="Gene3D" id="3.40.970.10">
    <property type="entry name" value="Ribonuclease H1, N-terminal domain"/>
    <property type="match status" value="1"/>
</dbReference>
<evidence type="ECO:0000256" key="7">
    <source>
        <dbReference type="ARBA" id="ARBA00022723"/>
    </source>
</evidence>
<evidence type="ECO:0000256" key="4">
    <source>
        <dbReference type="ARBA" id="ARBA00012180"/>
    </source>
</evidence>
<evidence type="ECO:0000256" key="11">
    <source>
        <dbReference type="SAM" id="MobiDB-lite"/>
    </source>
</evidence>
<comment type="similarity">
    <text evidence="3">Belongs to the RNase H family.</text>
</comment>
<evidence type="ECO:0000313" key="14">
    <source>
        <dbReference type="Proteomes" id="UP000183410"/>
    </source>
</evidence>
<evidence type="ECO:0000259" key="12">
    <source>
        <dbReference type="Pfam" id="PF01693"/>
    </source>
</evidence>
<comment type="cofactor">
    <cofactor evidence="1">
        <name>Mg(2+)</name>
        <dbReference type="ChEBI" id="CHEBI:18420"/>
    </cofactor>
</comment>
<evidence type="ECO:0000256" key="8">
    <source>
        <dbReference type="ARBA" id="ARBA00022759"/>
    </source>
</evidence>
<gene>
    <name evidence="13" type="ORF">SAMN04487969_10594</name>
</gene>
<evidence type="ECO:0000313" key="13">
    <source>
        <dbReference type="EMBL" id="SFE68105.1"/>
    </source>
</evidence>
<reference evidence="14" key="1">
    <citation type="submission" date="2016-10" db="EMBL/GenBank/DDBJ databases">
        <authorList>
            <person name="Varghese N."/>
            <person name="Submissions S."/>
        </authorList>
    </citation>
    <scope>NUCLEOTIDE SEQUENCE [LARGE SCALE GENOMIC DNA]</scope>
    <source>
        <strain evidence="14">CGMCC 1.10223</strain>
    </source>
</reference>
<dbReference type="InterPro" id="IPR011320">
    <property type="entry name" value="RNase_H1_N"/>
</dbReference>
<dbReference type="RefSeq" id="WP_052737001.1">
    <property type="nucleotide sequence ID" value="NZ_FONN01000005.1"/>
</dbReference>
<evidence type="ECO:0000256" key="5">
    <source>
        <dbReference type="ARBA" id="ARBA00017721"/>
    </source>
</evidence>
<organism evidence="13 14">
    <name type="scientific">Paenibacillus algorifonticola</name>
    <dbReference type="NCBI Taxonomy" id="684063"/>
    <lineage>
        <taxon>Bacteria</taxon>
        <taxon>Bacillati</taxon>
        <taxon>Bacillota</taxon>
        <taxon>Bacilli</taxon>
        <taxon>Bacillales</taxon>
        <taxon>Paenibacillaceae</taxon>
        <taxon>Paenibacillus</taxon>
    </lineage>
</organism>
<dbReference type="InterPro" id="IPR009027">
    <property type="entry name" value="Ribosomal_bL9/RNase_H1_N"/>
</dbReference>
<accession>A0A1I2CJ07</accession>
<feature type="compositionally biased region" description="Basic residues" evidence="11">
    <location>
        <begin position="55"/>
        <end position="69"/>
    </location>
</feature>
<dbReference type="Pfam" id="PF01693">
    <property type="entry name" value="Cauli_VI"/>
    <property type="match status" value="1"/>
</dbReference>
<evidence type="ECO:0000256" key="2">
    <source>
        <dbReference type="ARBA" id="ARBA00004065"/>
    </source>
</evidence>
<dbReference type="InterPro" id="IPR037056">
    <property type="entry name" value="RNase_H1_N_sf"/>
</dbReference>
<dbReference type="EC" id="3.1.26.4" evidence="4"/>
<feature type="region of interest" description="Disordered" evidence="11">
    <location>
        <begin position="44"/>
        <end position="70"/>
    </location>
</feature>
<evidence type="ECO:0000256" key="6">
    <source>
        <dbReference type="ARBA" id="ARBA00022722"/>
    </source>
</evidence>
<evidence type="ECO:0000256" key="1">
    <source>
        <dbReference type="ARBA" id="ARBA00001946"/>
    </source>
</evidence>
<keyword evidence="6" id="KW-0540">Nuclease</keyword>
<sequence length="240" mass="28368">MADKYYVVWIGRKSGIYSSWQECQRQTSGFPNAKFKSYTNKQDAEKAYNDDTKQKANKTAKGANKRNKTQLKQEESKKKFEFEYAEERVGQKWPVICSTGETAHNYNAYLKTEHWEKIKTFYFVFNSKSCRLCRSKRILNLHHKTYERIGNEKIRDLVCLCQQCHHKLHEINDLRVNDFIGRQISGGPKEFDKNITSVIPDRSLEFYMQKDHAKRKTLDKKSDWIATRDGIVIPNQNEHE</sequence>
<feature type="domain" description="Ribonuclease H1 N-terminal" evidence="12">
    <location>
        <begin position="4"/>
        <end position="46"/>
    </location>
</feature>
<dbReference type="Proteomes" id="UP000183410">
    <property type="component" value="Unassembled WGS sequence"/>
</dbReference>
<protein>
    <recommendedName>
        <fullName evidence="5">Ribonuclease H</fullName>
        <ecNumber evidence="4">3.1.26.4</ecNumber>
    </recommendedName>
</protein>
<keyword evidence="7" id="KW-0479">Metal-binding</keyword>
<evidence type="ECO:0000256" key="9">
    <source>
        <dbReference type="ARBA" id="ARBA00022801"/>
    </source>
</evidence>
<keyword evidence="10" id="KW-0460">Magnesium</keyword>
<keyword evidence="14" id="KW-1185">Reference proteome</keyword>
<dbReference type="EMBL" id="FONN01000005">
    <property type="protein sequence ID" value="SFE68105.1"/>
    <property type="molecule type" value="Genomic_DNA"/>
</dbReference>